<keyword evidence="7" id="KW-1185">Reference proteome</keyword>
<dbReference type="InterPro" id="IPR002913">
    <property type="entry name" value="START_lipid-bd_dom"/>
</dbReference>
<sequence length="205" mass="23187">LFFHLSMTVSLRSIPYPARPILRFDGVVIYHPEGYMFLSLAQHLDILYRFLNPVLDNGFINNRLASCIDTFIFHSITHSYGFGLISPRDFVYIVHIKKYDDGNLMTTNSVSVDHPDYLPTPRYVRGSNFPSGYACSPHPENPDHSKLVAILQVDLGGMLMPSLVDSPLLSLFCQFLGIFHSAVHTQIELDFFDVQESCSSCTNVH</sequence>
<dbReference type="InterPro" id="IPR043556">
    <property type="entry name" value="StARD5/6"/>
</dbReference>
<evidence type="ECO:0000313" key="6">
    <source>
        <dbReference type="Ensembl" id="ENSVKKP00000016688.1"/>
    </source>
</evidence>
<dbReference type="PANTHER" id="PTHR46374:SF2">
    <property type="entry name" value="STAR-RELATED LIPID TRANSFER PROTEIN 6"/>
    <property type="match status" value="1"/>
</dbReference>
<accession>A0A8D2L4M5</accession>
<dbReference type="GO" id="GO:0008289">
    <property type="term" value="F:lipid binding"/>
    <property type="evidence" value="ECO:0007669"/>
    <property type="project" value="UniProtKB-KW"/>
</dbReference>
<organism evidence="6 7">
    <name type="scientific">Varanus komodoensis</name>
    <name type="common">Komodo dragon</name>
    <dbReference type="NCBI Taxonomy" id="61221"/>
    <lineage>
        <taxon>Eukaryota</taxon>
        <taxon>Metazoa</taxon>
        <taxon>Chordata</taxon>
        <taxon>Craniata</taxon>
        <taxon>Vertebrata</taxon>
        <taxon>Euteleostomi</taxon>
        <taxon>Lepidosauria</taxon>
        <taxon>Squamata</taxon>
        <taxon>Bifurcata</taxon>
        <taxon>Unidentata</taxon>
        <taxon>Episquamata</taxon>
        <taxon>Toxicofera</taxon>
        <taxon>Anguimorpha</taxon>
        <taxon>Paleoanguimorpha</taxon>
        <taxon>Varanoidea</taxon>
        <taxon>Varanidae</taxon>
        <taxon>Varanus</taxon>
    </lineage>
</organism>
<dbReference type="PANTHER" id="PTHR46374">
    <property type="entry name" value="PROTEIN CBG07384"/>
    <property type="match status" value="1"/>
</dbReference>
<dbReference type="AlphaFoldDB" id="A0A8D2L4M5"/>
<evidence type="ECO:0000256" key="3">
    <source>
        <dbReference type="ARBA" id="ARBA00023121"/>
    </source>
</evidence>
<evidence type="ECO:0000256" key="1">
    <source>
        <dbReference type="ARBA" id="ARBA00022448"/>
    </source>
</evidence>
<keyword evidence="3" id="KW-0446">Lipid-binding</keyword>
<dbReference type="GO" id="GO:0006869">
    <property type="term" value="P:lipid transport"/>
    <property type="evidence" value="ECO:0007669"/>
    <property type="project" value="UniProtKB-KW"/>
</dbReference>
<evidence type="ECO:0000259" key="5">
    <source>
        <dbReference type="PROSITE" id="PS50848"/>
    </source>
</evidence>
<dbReference type="Pfam" id="PF01852">
    <property type="entry name" value="START"/>
    <property type="match status" value="1"/>
</dbReference>
<dbReference type="InterPro" id="IPR023393">
    <property type="entry name" value="START-like_dom_sf"/>
</dbReference>
<keyword evidence="2" id="KW-0445">Lipid transport</keyword>
<dbReference type="SUPFAM" id="SSF55961">
    <property type="entry name" value="Bet v1-like"/>
    <property type="match status" value="1"/>
</dbReference>
<dbReference type="PROSITE" id="PS50848">
    <property type="entry name" value="START"/>
    <property type="match status" value="1"/>
</dbReference>
<evidence type="ECO:0000256" key="2">
    <source>
        <dbReference type="ARBA" id="ARBA00023055"/>
    </source>
</evidence>
<name>A0A8D2L4M5_VARKO</name>
<reference evidence="6" key="2">
    <citation type="submission" date="2025-09" db="UniProtKB">
        <authorList>
            <consortium name="Ensembl"/>
        </authorList>
    </citation>
    <scope>IDENTIFICATION</scope>
</reference>
<dbReference type="Proteomes" id="UP000694545">
    <property type="component" value="Unplaced"/>
</dbReference>
<keyword evidence="1" id="KW-0813">Transport</keyword>
<comment type="function">
    <text evidence="4">May be involved in the intracellular transport of sterols or other lipids. May bind cholesterol or other sterols.</text>
</comment>
<feature type="domain" description="START" evidence="5">
    <location>
        <begin position="84"/>
        <end position="170"/>
    </location>
</feature>
<evidence type="ECO:0000256" key="4">
    <source>
        <dbReference type="ARBA" id="ARBA00024750"/>
    </source>
</evidence>
<dbReference type="Gene3D" id="3.30.530.20">
    <property type="match status" value="1"/>
</dbReference>
<dbReference type="Ensembl" id="ENSVKKT00000017102.1">
    <property type="protein sequence ID" value="ENSVKKP00000016688.1"/>
    <property type="gene ID" value="ENSVKKG00000011418.1"/>
</dbReference>
<reference evidence="6" key="1">
    <citation type="submission" date="2025-08" db="UniProtKB">
        <authorList>
            <consortium name="Ensembl"/>
        </authorList>
    </citation>
    <scope>IDENTIFICATION</scope>
</reference>
<protein>
    <submittedName>
        <fullName evidence="6">StAR related lipid transfer domain containing 6</fullName>
    </submittedName>
</protein>
<evidence type="ECO:0000313" key="7">
    <source>
        <dbReference type="Proteomes" id="UP000694545"/>
    </source>
</evidence>
<proteinExistence type="predicted"/>